<evidence type="ECO:0000256" key="1">
    <source>
        <dbReference type="ARBA" id="ARBA00004280"/>
    </source>
</evidence>
<evidence type="ECO:0000256" key="8">
    <source>
        <dbReference type="ARBA" id="ARBA00022723"/>
    </source>
</evidence>
<accession>A0A3G4ZSH2</accession>
<evidence type="ECO:0000256" key="15">
    <source>
        <dbReference type="SAM" id="Phobius"/>
    </source>
</evidence>
<keyword evidence="8" id="KW-0479">Metal-binding</keyword>
<dbReference type="GO" id="GO:0033644">
    <property type="term" value="C:host cell membrane"/>
    <property type="evidence" value="ECO:0007669"/>
    <property type="project" value="UniProtKB-SubCell"/>
</dbReference>
<keyword evidence="11" id="KW-0862">Zinc</keyword>
<evidence type="ECO:0000256" key="3">
    <source>
        <dbReference type="ARBA" id="ARBA00004359"/>
    </source>
</evidence>
<keyword evidence="10" id="KW-1040">Host Golgi apparatus</keyword>
<reference evidence="17" key="1">
    <citation type="submission" date="2018-10" db="EMBL/GenBank/DDBJ databases">
        <title>Hidden diversity of soil giant viruses.</title>
        <authorList>
            <person name="Schulz F."/>
            <person name="Alteio L."/>
            <person name="Goudeau D."/>
            <person name="Ryan E.M."/>
            <person name="Malmstrom R.R."/>
            <person name="Blanchard J."/>
            <person name="Woyke T."/>
        </authorList>
    </citation>
    <scope>NUCLEOTIDE SEQUENCE</scope>
    <source>
        <strain evidence="17">EDV1</strain>
    </source>
</reference>
<feature type="domain" description="RING-CH-type" evidence="16">
    <location>
        <begin position="15"/>
        <end position="57"/>
    </location>
</feature>
<dbReference type="Gene3D" id="3.30.40.10">
    <property type="entry name" value="Zinc/RING finger domain, C3HC4 (zinc finger)"/>
    <property type="match status" value="1"/>
</dbReference>
<dbReference type="SMART" id="SM00744">
    <property type="entry name" value="RINGv"/>
    <property type="match status" value="1"/>
</dbReference>
<evidence type="ECO:0000256" key="4">
    <source>
        <dbReference type="ARBA" id="ARBA00006560"/>
    </source>
</evidence>
<keyword evidence="6" id="KW-0945">Host-virus interaction</keyword>
<evidence type="ECO:0000259" key="16">
    <source>
        <dbReference type="SMART" id="SM00744"/>
    </source>
</evidence>
<keyword evidence="7" id="KW-1115">Inhibition of host MHC class I molecule presentation by virus</keyword>
<dbReference type="Pfam" id="PF12906">
    <property type="entry name" value="RINGv"/>
    <property type="match status" value="1"/>
</dbReference>
<evidence type="ECO:0000256" key="7">
    <source>
        <dbReference type="ARBA" id="ARBA00022625"/>
    </source>
</evidence>
<evidence type="ECO:0000256" key="14">
    <source>
        <dbReference type="ARBA" id="ARBA00031582"/>
    </source>
</evidence>
<keyword evidence="15" id="KW-1133">Transmembrane helix</keyword>
<keyword evidence="12" id="KW-1039">Host endosome</keyword>
<dbReference type="InterPro" id="IPR013083">
    <property type="entry name" value="Znf_RING/FYVE/PHD"/>
</dbReference>
<gene>
    <name evidence="17" type="ORF">Edafosvirus2_41</name>
</gene>
<keyword evidence="9" id="KW-0863">Zinc-finger</keyword>
<feature type="transmembrane region" description="Helical" evidence="15">
    <location>
        <begin position="175"/>
        <end position="196"/>
    </location>
</feature>
<dbReference type="SUPFAM" id="SSF57850">
    <property type="entry name" value="RING/U-box"/>
    <property type="match status" value="1"/>
</dbReference>
<evidence type="ECO:0000256" key="11">
    <source>
        <dbReference type="ARBA" id="ARBA00022833"/>
    </source>
</evidence>
<evidence type="ECO:0000256" key="9">
    <source>
        <dbReference type="ARBA" id="ARBA00022771"/>
    </source>
</evidence>
<feature type="transmembrane region" description="Helical" evidence="15">
    <location>
        <begin position="74"/>
        <end position="91"/>
    </location>
</feature>
<keyword evidence="6" id="KW-1080">Inhibition of host adaptive immune response by virus</keyword>
<name>A0A3G4ZSH2_9VIRU</name>
<keyword evidence="15" id="KW-0472">Membrane</keyword>
<evidence type="ECO:0000256" key="5">
    <source>
        <dbReference type="ARBA" id="ARBA00018161"/>
    </source>
</evidence>
<dbReference type="GO" id="GO:0046776">
    <property type="term" value="P:symbiont-mediated suppression of host antigen processing and presentation of peptide antigen via MHC class I"/>
    <property type="evidence" value="ECO:0007669"/>
    <property type="project" value="UniProtKB-KW"/>
</dbReference>
<evidence type="ECO:0000313" key="17">
    <source>
        <dbReference type="EMBL" id="AYV77862.1"/>
    </source>
</evidence>
<keyword evidence="15" id="KW-0812">Transmembrane</keyword>
<dbReference type="EMBL" id="MK072067">
    <property type="protein sequence ID" value="AYV77862.1"/>
    <property type="molecule type" value="Genomic_DNA"/>
</dbReference>
<evidence type="ECO:0000256" key="13">
    <source>
        <dbReference type="ARBA" id="ARBA00025257"/>
    </source>
</evidence>
<keyword evidence="6" id="KW-0899">Viral immunoevasion</keyword>
<comment type="subcellular location">
    <subcellularLocation>
        <location evidence="3">Host Golgi apparatus</location>
        <location evidence="3">Host trans-Golgi network membrane</location>
    </subcellularLocation>
    <subcellularLocation>
        <location evidence="1">Host early endosome membrane</location>
    </subcellularLocation>
    <subcellularLocation>
        <location evidence="2">Host membrane</location>
        <topology evidence="2">Multi-pass membrane protein</topology>
    </subcellularLocation>
</comment>
<evidence type="ECO:0000256" key="6">
    <source>
        <dbReference type="ARBA" id="ARBA00022560"/>
    </source>
</evidence>
<dbReference type="GO" id="GO:0008270">
    <property type="term" value="F:zinc ion binding"/>
    <property type="evidence" value="ECO:0007669"/>
    <property type="project" value="UniProtKB-KW"/>
</dbReference>
<evidence type="ECO:0000256" key="12">
    <source>
        <dbReference type="ARBA" id="ARBA00023046"/>
    </source>
</evidence>
<comment type="similarity">
    <text evidence="4">Belongs to the poxviridae LAP protein family.</text>
</comment>
<evidence type="ECO:0000256" key="10">
    <source>
        <dbReference type="ARBA" id="ARBA00022812"/>
    </source>
</evidence>
<organism evidence="17">
    <name type="scientific">Edafosvirus sp</name>
    <dbReference type="NCBI Taxonomy" id="2487765"/>
    <lineage>
        <taxon>Viruses</taxon>
        <taxon>Varidnaviria</taxon>
        <taxon>Bamfordvirae</taxon>
        <taxon>Nucleocytoviricota</taxon>
        <taxon>Megaviricetes</taxon>
        <taxon>Imitervirales</taxon>
        <taxon>Mimiviridae</taxon>
        <taxon>Klosneuvirinae</taxon>
    </lineage>
</organism>
<evidence type="ECO:0000256" key="2">
    <source>
        <dbReference type="ARBA" id="ARBA00004301"/>
    </source>
</evidence>
<comment type="function">
    <text evidence="13">E3 ubiquitin-protein ligase which promotes ubiquitination and subsequent degradation of host MHC-I and CD4 molecules, presumably to prevent lysis of infected cells by cytotoxic T-lymphocytes and NK cell. Binds target molecules through transmembrane interaction. The result of this ubiquitination is the enhancement of the endocytosis of the target chain and the delivery to the lysosome, where it is proteolytically destroyed.</text>
</comment>
<dbReference type="InterPro" id="IPR011016">
    <property type="entry name" value="Znf_RING-CH"/>
</dbReference>
<protein>
    <recommendedName>
        <fullName evidence="5">E3 ubiquitin-protein ligase LAP</fullName>
    </recommendedName>
    <alternativeName>
        <fullName evidence="14">Leukemia associated protein</fullName>
    </alternativeName>
</protein>
<feature type="transmembrane region" description="Helical" evidence="15">
    <location>
        <begin position="149"/>
        <end position="169"/>
    </location>
</feature>
<proteinExistence type="inferred from homology"/>
<dbReference type="GO" id="GO:0044177">
    <property type="term" value="C:host cell Golgi apparatus"/>
    <property type="evidence" value="ECO:0007669"/>
    <property type="project" value="UniProtKB-SubCell"/>
</dbReference>
<sequence>MAQTPLTFEEKKKILCRECKTPAKDWSDFIIAPCHCEGEKKYVHQQCIKTMQCADCLFKYVPMQTYQDIVVDELIDFLIMYVPTIIAIILLRKITNPFESIFYLDGFLMNLLALNIDAVAYYAWVCGIFPALKSDFIIIVLVKFYKKKWQFAILILIQTGLLNFLARKFYLNTSIVFSCLYFGILMFGCYNVYMLFVSTRQSINRQFVESKTLFSDLSKGSALFSSEDEMAWKSILSTVEEDATKKST</sequence>